<evidence type="ECO:0000313" key="7">
    <source>
        <dbReference type="Proteomes" id="UP000265180"/>
    </source>
</evidence>
<dbReference type="GO" id="GO:0008270">
    <property type="term" value="F:zinc ion binding"/>
    <property type="evidence" value="ECO:0007669"/>
    <property type="project" value="UniProtKB-KW"/>
</dbReference>
<dbReference type="Proteomes" id="UP000265180">
    <property type="component" value="Chromosome 13"/>
</dbReference>
<proteinExistence type="predicted"/>
<dbReference type="Pfam" id="PF15227">
    <property type="entry name" value="zf-C3HC4_4"/>
    <property type="match status" value="1"/>
</dbReference>
<keyword evidence="2 4" id="KW-0863">Zinc-finger</keyword>
<name>A0A3P9LIG5_ORYLA</name>
<reference evidence="6 7" key="2">
    <citation type="submission" date="2017-04" db="EMBL/GenBank/DDBJ databases">
        <title>CpG methylation of centromeres and impact of large insertions on vertebrate speciation.</title>
        <authorList>
            <person name="Ichikawa K."/>
            <person name="Yoshimura J."/>
            <person name="Morishita S."/>
        </authorList>
    </citation>
    <scope>NUCLEOTIDE SEQUENCE</scope>
    <source>
        <strain evidence="6 7">HNI</strain>
    </source>
</reference>
<reference evidence="6" key="3">
    <citation type="submission" date="2025-08" db="UniProtKB">
        <authorList>
            <consortium name="Ensembl"/>
        </authorList>
    </citation>
    <scope>IDENTIFICATION</scope>
    <source>
        <strain evidence="6">HNI</strain>
    </source>
</reference>
<dbReference type="Gene3D" id="3.30.40.10">
    <property type="entry name" value="Zinc/RING finger domain, C3HC4 (zinc finger)"/>
    <property type="match status" value="1"/>
</dbReference>
<dbReference type="Ensembl" id="ENSORLT00020029921.1">
    <property type="protein sequence ID" value="ENSORLP00020020525.1"/>
    <property type="gene ID" value="ENSORLG00020021520.1"/>
</dbReference>
<dbReference type="InterPro" id="IPR017907">
    <property type="entry name" value="Znf_RING_CS"/>
</dbReference>
<protein>
    <recommendedName>
        <fullName evidence="5">RING-type domain-containing protein</fullName>
    </recommendedName>
</protein>
<reference key="1">
    <citation type="journal article" date="2007" name="Nature">
        <title>The medaka draft genome and insights into vertebrate genome evolution.</title>
        <authorList>
            <person name="Kasahara M."/>
            <person name="Naruse K."/>
            <person name="Sasaki S."/>
            <person name="Nakatani Y."/>
            <person name="Qu W."/>
            <person name="Ahsan B."/>
            <person name="Yamada T."/>
            <person name="Nagayasu Y."/>
            <person name="Doi K."/>
            <person name="Kasai Y."/>
            <person name="Jindo T."/>
            <person name="Kobayashi D."/>
            <person name="Shimada A."/>
            <person name="Toyoda A."/>
            <person name="Kuroki Y."/>
            <person name="Fujiyama A."/>
            <person name="Sasaki T."/>
            <person name="Shimizu A."/>
            <person name="Asakawa S."/>
            <person name="Shimizu N."/>
            <person name="Hashimoto S."/>
            <person name="Yang J."/>
            <person name="Lee Y."/>
            <person name="Matsushima K."/>
            <person name="Sugano S."/>
            <person name="Sakaizumi M."/>
            <person name="Narita T."/>
            <person name="Ohishi K."/>
            <person name="Haga S."/>
            <person name="Ohta F."/>
            <person name="Nomoto H."/>
            <person name="Nogata K."/>
            <person name="Morishita T."/>
            <person name="Endo T."/>
            <person name="Shin-I T."/>
            <person name="Takeda H."/>
            <person name="Morishita S."/>
            <person name="Kohara Y."/>
        </authorList>
    </citation>
    <scope>NUCLEOTIDE SEQUENCE [LARGE SCALE GENOMIC DNA]</scope>
    <source>
        <strain>Hd-rR</strain>
    </source>
</reference>
<dbReference type="PROSITE" id="PS00518">
    <property type="entry name" value="ZF_RING_1"/>
    <property type="match status" value="1"/>
</dbReference>
<reference evidence="6" key="4">
    <citation type="submission" date="2025-09" db="UniProtKB">
        <authorList>
            <consortium name="Ensembl"/>
        </authorList>
    </citation>
    <scope>IDENTIFICATION</scope>
    <source>
        <strain evidence="6">HNI</strain>
    </source>
</reference>
<dbReference type="AlphaFoldDB" id="A0A3P9LIG5"/>
<keyword evidence="3" id="KW-0862">Zinc</keyword>
<feature type="domain" description="RING-type" evidence="5">
    <location>
        <begin position="10"/>
        <end position="48"/>
    </location>
</feature>
<evidence type="ECO:0000313" key="6">
    <source>
        <dbReference type="Ensembl" id="ENSORLP00020020525.1"/>
    </source>
</evidence>
<organism evidence="6 7">
    <name type="scientific">Oryzias latipes</name>
    <name type="common">Japanese rice fish</name>
    <name type="synonym">Japanese killifish</name>
    <dbReference type="NCBI Taxonomy" id="8090"/>
    <lineage>
        <taxon>Eukaryota</taxon>
        <taxon>Metazoa</taxon>
        <taxon>Chordata</taxon>
        <taxon>Craniata</taxon>
        <taxon>Vertebrata</taxon>
        <taxon>Euteleostomi</taxon>
        <taxon>Actinopterygii</taxon>
        <taxon>Neopterygii</taxon>
        <taxon>Teleostei</taxon>
        <taxon>Neoteleostei</taxon>
        <taxon>Acanthomorphata</taxon>
        <taxon>Ovalentaria</taxon>
        <taxon>Atherinomorphae</taxon>
        <taxon>Beloniformes</taxon>
        <taxon>Adrianichthyidae</taxon>
        <taxon>Oryziinae</taxon>
        <taxon>Oryzias</taxon>
    </lineage>
</organism>
<dbReference type="SMART" id="SM00184">
    <property type="entry name" value="RING"/>
    <property type="match status" value="1"/>
</dbReference>
<evidence type="ECO:0000256" key="2">
    <source>
        <dbReference type="ARBA" id="ARBA00022771"/>
    </source>
</evidence>
<evidence type="ECO:0000259" key="5">
    <source>
        <dbReference type="PROSITE" id="PS50089"/>
    </source>
</evidence>
<evidence type="ECO:0000256" key="4">
    <source>
        <dbReference type="PROSITE-ProRule" id="PRU00175"/>
    </source>
</evidence>
<evidence type="ECO:0000256" key="1">
    <source>
        <dbReference type="ARBA" id="ARBA00022723"/>
    </source>
</evidence>
<dbReference type="PROSITE" id="PS50089">
    <property type="entry name" value="ZF_RING_2"/>
    <property type="match status" value="1"/>
</dbReference>
<sequence>IKETPETSCCPLCQNILRDPISSRCGHWFCRCCITSSWDSGLCSCPQCVKRPRTGYMDPSEWF</sequence>
<dbReference type="InterPro" id="IPR001841">
    <property type="entry name" value="Znf_RING"/>
</dbReference>
<evidence type="ECO:0000256" key="3">
    <source>
        <dbReference type="ARBA" id="ARBA00022833"/>
    </source>
</evidence>
<accession>A0A3P9LIG5</accession>
<dbReference type="InterPro" id="IPR013083">
    <property type="entry name" value="Znf_RING/FYVE/PHD"/>
</dbReference>
<keyword evidence="1" id="KW-0479">Metal-binding</keyword>
<dbReference type="SUPFAM" id="SSF57850">
    <property type="entry name" value="RING/U-box"/>
    <property type="match status" value="1"/>
</dbReference>